<accession>A0A6G0X4I7</accession>
<sequence length="232" mass="26403">MRGPTTLAQPPISVPHSPRPSSMRVPSTIILLDWDDTLFPNAYLSTKGYSIDDFQQPLTTADEALMDRLTQHIQIFLLACKDAHRTVWIVTNGEDGWVERSCKRFMPCLYPLVTSLRIVSARALYEAKCPMQEWKTACFVAELKQHFSSDVGCETRHIVSIGDSQYERQAVQVVPTRLPRTKTKSVKLVDQPTIVDMVRQLKLLSTYLSHLCSHPDHLDLILSREVLRDISI</sequence>
<name>A0A6G0X4I7_9STRA</name>
<proteinExistence type="predicted"/>
<dbReference type="PANTHER" id="PTHR38899">
    <property type="entry name" value="DOMAIN OOKINETE PROTEIN, PUTATIVE-RELATED"/>
    <property type="match status" value="1"/>
</dbReference>
<evidence type="ECO:0000313" key="3">
    <source>
        <dbReference type="Proteomes" id="UP000481153"/>
    </source>
</evidence>
<dbReference type="VEuPathDB" id="FungiDB:AeMF1_010387"/>
<evidence type="ECO:0000256" key="1">
    <source>
        <dbReference type="SAM" id="MobiDB-lite"/>
    </source>
</evidence>
<organism evidence="2 3">
    <name type="scientific">Aphanomyces euteiches</name>
    <dbReference type="NCBI Taxonomy" id="100861"/>
    <lineage>
        <taxon>Eukaryota</taxon>
        <taxon>Sar</taxon>
        <taxon>Stramenopiles</taxon>
        <taxon>Oomycota</taxon>
        <taxon>Saprolegniomycetes</taxon>
        <taxon>Saprolegniales</taxon>
        <taxon>Verrucalvaceae</taxon>
        <taxon>Aphanomyces</taxon>
    </lineage>
</organism>
<dbReference type="SUPFAM" id="SSF56784">
    <property type="entry name" value="HAD-like"/>
    <property type="match status" value="1"/>
</dbReference>
<dbReference type="Proteomes" id="UP000481153">
    <property type="component" value="Unassembled WGS sequence"/>
</dbReference>
<dbReference type="EMBL" id="VJMJ01000103">
    <property type="protein sequence ID" value="KAF0734846.1"/>
    <property type="molecule type" value="Genomic_DNA"/>
</dbReference>
<reference evidence="2 3" key="1">
    <citation type="submission" date="2019-07" db="EMBL/GenBank/DDBJ databases">
        <title>Genomics analysis of Aphanomyces spp. identifies a new class of oomycete effector associated with host adaptation.</title>
        <authorList>
            <person name="Gaulin E."/>
        </authorList>
    </citation>
    <scope>NUCLEOTIDE SEQUENCE [LARGE SCALE GENOMIC DNA]</scope>
    <source>
        <strain evidence="2 3">ATCC 201684</strain>
    </source>
</reference>
<dbReference type="InterPro" id="IPR036412">
    <property type="entry name" value="HAD-like_sf"/>
</dbReference>
<feature type="region of interest" description="Disordered" evidence="1">
    <location>
        <begin position="1"/>
        <end position="23"/>
    </location>
</feature>
<evidence type="ECO:0000313" key="2">
    <source>
        <dbReference type="EMBL" id="KAF0734846.1"/>
    </source>
</evidence>
<gene>
    <name evidence="2" type="ORF">Ae201684_008510</name>
</gene>
<comment type="caution">
    <text evidence="2">The sequence shown here is derived from an EMBL/GenBank/DDBJ whole genome shotgun (WGS) entry which is preliminary data.</text>
</comment>
<dbReference type="AlphaFoldDB" id="A0A6G0X4I7"/>
<protein>
    <recommendedName>
        <fullName evidence="4">FCP1 homology domain-containing protein</fullName>
    </recommendedName>
</protein>
<dbReference type="PANTHER" id="PTHR38899:SF2">
    <property type="entry name" value="FCP1 HOMOLOGY DOMAIN-CONTAINING PROTEIN"/>
    <property type="match status" value="1"/>
</dbReference>
<evidence type="ECO:0008006" key="4">
    <source>
        <dbReference type="Google" id="ProtNLM"/>
    </source>
</evidence>
<keyword evidence="3" id="KW-1185">Reference proteome</keyword>